<dbReference type="InterPro" id="IPR013083">
    <property type="entry name" value="Znf_RING/FYVE/PHD"/>
</dbReference>
<dbReference type="InterPro" id="IPR057649">
    <property type="entry name" value="PUB62-63_C"/>
</dbReference>
<evidence type="ECO:0000259" key="4">
    <source>
        <dbReference type="PROSITE" id="PS51698"/>
    </source>
</evidence>
<dbReference type="GO" id="GO:0004842">
    <property type="term" value="F:ubiquitin-protein transferase activity"/>
    <property type="evidence" value="ECO:0007669"/>
    <property type="project" value="InterPro"/>
</dbReference>
<feature type="region of interest" description="Disordered" evidence="3">
    <location>
        <begin position="1"/>
        <end position="100"/>
    </location>
</feature>
<evidence type="ECO:0000256" key="2">
    <source>
        <dbReference type="ARBA" id="ARBA00022679"/>
    </source>
</evidence>
<dbReference type="Gene3D" id="3.30.40.10">
    <property type="entry name" value="Zinc/RING finger domain, C3HC4 (zinc finger)"/>
    <property type="match status" value="1"/>
</dbReference>
<protein>
    <submittedName>
        <fullName evidence="5">U-box domain-containing protein 62</fullName>
    </submittedName>
</protein>
<keyword evidence="2" id="KW-0808">Transferase</keyword>
<proteinExistence type="predicted"/>
<evidence type="ECO:0000256" key="1">
    <source>
        <dbReference type="ARBA" id="ARBA00004906"/>
    </source>
</evidence>
<dbReference type="GO" id="GO:0016567">
    <property type="term" value="P:protein ubiquitination"/>
    <property type="evidence" value="ECO:0007669"/>
    <property type="project" value="InterPro"/>
</dbReference>
<dbReference type="PANTHER" id="PTHR33644:SF5">
    <property type="entry name" value="U-BOX DOMAIN-CONTAINING PROTEIN 62"/>
    <property type="match status" value="1"/>
</dbReference>
<evidence type="ECO:0000256" key="3">
    <source>
        <dbReference type="SAM" id="MobiDB-lite"/>
    </source>
</evidence>
<organism evidence="5">
    <name type="scientific">Sesamum radiatum</name>
    <name type="common">Black benniseed</name>
    <dbReference type="NCBI Taxonomy" id="300843"/>
    <lineage>
        <taxon>Eukaryota</taxon>
        <taxon>Viridiplantae</taxon>
        <taxon>Streptophyta</taxon>
        <taxon>Embryophyta</taxon>
        <taxon>Tracheophyta</taxon>
        <taxon>Spermatophyta</taxon>
        <taxon>Magnoliopsida</taxon>
        <taxon>eudicotyledons</taxon>
        <taxon>Gunneridae</taxon>
        <taxon>Pentapetalae</taxon>
        <taxon>asterids</taxon>
        <taxon>lamiids</taxon>
        <taxon>Lamiales</taxon>
        <taxon>Pedaliaceae</taxon>
        <taxon>Sesamum</taxon>
    </lineage>
</organism>
<comment type="caution">
    <text evidence="5">The sequence shown here is derived from an EMBL/GenBank/DDBJ whole genome shotgun (WGS) entry which is preliminary data.</text>
</comment>
<dbReference type="SUPFAM" id="SSF57850">
    <property type="entry name" value="RING/U-box"/>
    <property type="match status" value="1"/>
</dbReference>
<dbReference type="EMBL" id="JACGWJ010000008">
    <property type="protein sequence ID" value="KAL0402989.1"/>
    <property type="molecule type" value="Genomic_DNA"/>
</dbReference>
<evidence type="ECO:0000313" key="5">
    <source>
        <dbReference type="EMBL" id="KAL0402989.1"/>
    </source>
</evidence>
<reference evidence="5" key="2">
    <citation type="journal article" date="2024" name="Plant">
        <title>Genomic evolution and insights into agronomic trait innovations of Sesamum species.</title>
        <authorList>
            <person name="Miao H."/>
            <person name="Wang L."/>
            <person name="Qu L."/>
            <person name="Liu H."/>
            <person name="Sun Y."/>
            <person name="Le M."/>
            <person name="Wang Q."/>
            <person name="Wei S."/>
            <person name="Zheng Y."/>
            <person name="Lin W."/>
            <person name="Duan Y."/>
            <person name="Cao H."/>
            <person name="Xiong S."/>
            <person name="Wang X."/>
            <person name="Wei L."/>
            <person name="Li C."/>
            <person name="Ma Q."/>
            <person name="Ju M."/>
            <person name="Zhao R."/>
            <person name="Li G."/>
            <person name="Mu C."/>
            <person name="Tian Q."/>
            <person name="Mei H."/>
            <person name="Zhang T."/>
            <person name="Gao T."/>
            <person name="Zhang H."/>
        </authorList>
    </citation>
    <scope>NUCLEOTIDE SEQUENCE</scope>
    <source>
        <strain evidence="5">G02</strain>
    </source>
</reference>
<dbReference type="PROSITE" id="PS51698">
    <property type="entry name" value="U_BOX"/>
    <property type="match status" value="1"/>
</dbReference>
<feature type="domain" description="U-box" evidence="4">
    <location>
        <begin position="185"/>
        <end position="257"/>
    </location>
</feature>
<dbReference type="InterPro" id="IPR003613">
    <property type="entry name" value="Ubox_domain"/>
</dbReference>
<dbReference type="AlphaFoldDB" id="A0AAW2TEA8"/>
<comment type="pathway">
    <text evidence="1">Protein modification; protein ubiquitination.</text>
</comment>
<feature type="compositionally biased region" description="Basic residues" evidence="3">
    <location>
        <begin position="43"/>
        <end position="52"/>
    </location>
</feature>
<sequence>MESRRAATPPPLVIPALKLPPESSPPASAITTTIFSLSSSPSIRRRRRHKRPSSPPNGVPTVVAPAEASEEDDAEDDNDDDDDDDEEEEEEELDNNLETIVTVAKISDGIKEGNMAQSGNDSNNGNNSSGEVRNASSSELYYTQYLNGAEGPSSSSRQKDNLLMENGCGFSGRKEGSYLCDSGESLRAILSDPITGMLMEDAMILPCGHSFGSGGIQQIARMKACYTCSQPVSEDSIAPNLSLRLAVQAFRREEELQVNHSSKRRRERYDRDKATFGDSMLLDHPRGRGVQFPFAVTDRVIIKGNKRTPQRFVGREAIVTTQCLNGWYVVKTLDNAESVKLQYRSLAKVTDIPPTKQSPVKMTPNWL</sequence>
<reference evidence="5" key="1">
    <citation type="submission" date="2020-06" db="EMBL/GenBank/DDBJ databases">
        <authorList>
            <person name="Li T."/>
            <person name="Hu X."/>
            <person name="Zhang T."/>
            <person name="Song X."/>
            <person name="Zhang H."/>
            <person name="Dai N."/>
            <person name="Sheng W."/>
            <person name="Hou X."/>
            <person name="Wei L."/>
        </authorList>
    </citation>
    <scope>NUCLEOTIDE SEQUENCE</scope>
    <source>
        <strain evidence="5">G02</strain>
        <tissue evidence="5">Leaf</tissue>
    </source>
</reference>
<name>A0AAW2TEA8_SESRA</name>
<feature type="compositionally biased region" description="Polar residues" evidence="3">
    <location>
        <begin position="25"/>
        <end position="37"/>
    </location>
</feature>
<dbReference type="Pfam" id="PF23112">
    <property type="entry name" value="PUB62-63_C"/>
    <property type="match status" value="1"/>
</dbReference>
<feature type="compositionally biased region" description="Acidic residues" evidence="3">
    <location>
        <begin position="68"/>
        <end position="95"/>
    </location>
</feature>
<accession>A0AAW2TEA8</accession>
<feature type="compositionally biased region" description="Low complexity" evidence="3">
    <location>
        <begin position="118"/>
        <end position="130"/>
    </location>
</feature>
<feature type="region of interest" description="Disordered" evidence="3">
    <location>
        <begin position="112"/>
        <end position="135"/>
    </location>
</feature>
<dbReference type="PANTHER" id="PTHR33644">
    <property type="entry name" value="U-BOX DOMAIN-CONTAINING PROTEIN 62-RELATED"/>
    <property type="match status" value="1"/>
</dbReference>
<gene>
    <name evidence="5" type="ORF">Sradi_1939700</name>
</gene>